<proteinExistence type="predicted"/>
<dbReference type="InterPro" id="IPR032675">
    <property type="entry name" value="LRR_dom_sf"/>
</dbReference>
<organism evidence="1 2">
    <name type="scientific">Athelia psychrophila</name>
    <dbReference type="NCBI Taxonomy" id="1759441"/>
    <lineage>
        <taxon>Eukaryota</taxon>
        <taxon>Fungi</taxon>
        <taxon>Dikarya</taxon>
        <taxon>Basidiomycota</taxon>
        <taxon>Agaricomycotina</taxon>
        <taxon>Agaricomycetes</taxon>
        <taxon>Agaricomycetidae</taxon>
        <taxon>Atheliales</taxon>
        <taxon>Atheliaceae</taxon>
        <taxon>Athelia</taxon>
    </lineage>
</organism>
<accession>A0A166BYT3</accession>
<name>A0A166BYT3_9AGAM</name>
<dbReference type="AlphaFoldDB" id="A0A166BYT3"/>
<protein>
    <recommendedName>
        <fullName evidence="3">F-box domain-containing protein</fullName>
    </recommendedName>
</protein>
<evidence type="ECO:0000313" key="2">
    <source>
        <dbReference type="Proteomes" id="UP000076532"/>
    </source>
</evidence>
<reference evidence="1 2" key="1">
    <citation type="journal article" date="2016" name="Mol. Biol. Evol.">
        <title>Comparative Genomics of Early-Diverging Mushroom-Forming Fungi Provides Insights into the Origins of Lignocellulose Decay Capabilities.</title>
        <authorList>
            <person name="Nagy L.G."/>
            <person name="Riley R."/>
            <person name="Tritt A."/>
            <person name="Adam C."/>
            <person name="Daum C."/>
            <person name="Floudas D."/>
            <person name="Sun H."/>
            <person name="Yadav J.S."/>
            <person name="Pangilinan J."/>
            <person name="Larsson K.H."/>
            <person name="Matsuura K."/>
            <person name="Barry K."/>
            <person name="Labutti K."/>
            <person name="Kuo R."/>
            <person name="Ohm R.A."/>
            <person name="Bhattacharya S.S."/>
            <person name="Shirouzu T."/>
            <person name="Yoshinaga Y."/>
            <person name="Martin F.M."/>
            <person name="Grigoriev I.V."/>
            <person name="Hibbett D.S."/>
        </authorList>
    </citation>
    <scope>NUCLEOTIDE SEQUENCE [LARGE SCALE GENOMIC DNA]</scope>
    <source>
        <strain evidence="1 2">CBS 109695</strain>
    </source>
</reference>
<dbReference type="SUPFAM" id="SSF52047">
    <property type="entry name" value="RNI-like"/>
    <property type="match status" value="1"/>
</dbReference>
<keyword evidence="2" id="KW-1185">Reference proteome</keyword>
<dbReference type="EMBL" id="KV417638">
    <property type="protein sequence ID" value="KZP13115.1"/>
    <property type="molecule type" value="Genomic_DNA"/>
</dbReference>
<dbReference type="Gene3D" id="3.80.10.10">
    <property type="entry name" value="Ribonuclease Inhibitor"/>
    <property type="match status" value="1"/>
</dbReference>
<sequence>MHRCLSVPEVFGNITEEIAVDEDACEFGDPSPWHTLANLAQTCRMLSESALNSLWRVQSSLLPLLWTMPADLWTEDDDGILRIRRPIQPTDWSRFHNYASRVHHFSPNHGPVEILDRYPGPECLQALASAKPLDVVSFCPHVRTLDWPLLGEPSEESFLCMPLFMSAATTTLTLPLGGLGPVGLSFAQTIICKFPNIRCLMIKGNTDDITRMEALSGLFSYGQGLREVHMTTGPLSRLVAEHLAGLDHLKKLSVTVDHHISSTKTTGFHALVCLCLSSSTCQWMSFAVRMLTSPPLENVQLHIRGSVPVPGELADTFEAMKLHCSHSNLRNLSAVSLYERPESPSAIDQTTIQPLLAFSNLSVLELRFKNVPFRMGNQIVREMATSWPRLRVLVLGSYNTGGWFLSSEITPSGLVPLLRLPCLTMLSISINASAVDVTEDVTAPEPTEVNTKLRYLNLQDSIIDDATRVAAFLSKFTPNLKTITSWDNQTPQNAGISSRLAKEYETRWEEVARLVPVFAAVREEERARGAASLTT</sequence>
<dbReference type="Proteomes" id="UP000076532">
    <property type="component" value="Unassembled WGS sequence"/>
</dbReference>
<dbReference type="OrthoDB" id="3543113at2759"/>
<evidence type="ECO:0000313" key="1">
    <source>
        <dbReference type="EMBL" id="KZP13115.1"/>
    </source>
</evidence>
<gene>
    <name evidence="1" type="ORF">FIBSPDRAFT_1049680</name>
</gene>
<evidence type="ECO:0008006" key="3">
    <source>
        <dbReference type="Google" id="ProtNLM"/>
    </source>
</evidence>